<accession>A0A238VXA1</accession>
<dbReference type="PANTHER" id="PTHR31223:SF70">
    <property type="entry name" value="LOG FAMILY PROTEIN YJL055W"/>
    <property type="match status" value="1"/>
</dbReference>
<dbReference type="SUPFAM" id="SSF102405">
    <property type="entry name" value="MCP/YpsA-like"/>
    <property type="match status" value="1"/>
</dbReference>
<dbReference type="NCBIfam" id="TIGR00730">
    <property type="entry name" value="Rossman fold protein, TIGR00730 family"/>
    <property type="match status" value="1"/>
</dbReference>
<dbReference type="EC" id="3.2.2.n1" evidence="2"/>
<name>A0A238VXA1_9PSEU</name>
<keyword evidence="4" id="KW-1185">Reference proteome</keyword>
<dbReference type="PANTHER" id="PTHR31223">
    <property type="entry name" value="LOG FAMILY PROTEIN YJL055W"/>
    <property type="match status" value="1"/>
</dbReference>
<dbReference type="AlphaFoldDB" id="A0A238VXA1"/>
<keyword evidence="2" id="KW-0203">Cytokinin biosynthesis</keyword>
<dbReference type="GO" id="GO:0005829">
    <property type="term" value="C:cytosol"/>
    <property type="evidence" value="ECO:0007669"/>
    <property type="project" value="TreeGrafter"/>
</dbReference>
<dbReference type="GO" id="GO:0009691">
    <property type="term" value="P:cytokinin biosynthetic process"/>
    <property type="evidence" value="ECO:0007669"/>
    <property type="project" value="UniProtKB-UniRule"/>
</dbReference>
<gene>
    <name evidence="3" type="ORF">SAMN06265360_104184</name>
</gene>
<comment type="similarity">
    <text evidence="1 2">Belongs to the LOG family.</text>
</comment>
<keyword evidence="2" id="KW-0378">Hydrolase</keyword>
<dbReference type="InterPro" id="IPR031100">
    <property type="entry name" value="LOG_fam"/>
</dbReference>
<organism evidence="3 4">
    <name type="scientific">Haloechinothrix alba</name>
    <dbReference type="NCBI Taxonomy" id="664784"/>
    <lineage>
        <taxon>Bacteria</taxon>
        <taxon>Bacillati</taxon>
        <taxon>Actinomycetota</taxon>
        <taxon>Actinomycetes</taxon>
        <taxon>Pseudonocardiales</taxon>
        <taxon>Pseudonocardiaceae</taxon>
        <taxon>Haloechinothrix</taxon>
    </lineage>
</organism>
<reference evidence="3 4" key="1">
    <citation type="submission" date="2017-06" db="EMBL/GenBank/DDBJ databases">
        <authorList>
            <person name="Kim H.J."/>
            <person name="Triplett B.A."/>
        </authorList>
    </citation>
    <scope>NUCLEOTIDE SEQUENCE [LARGE SCALE GENOMIC DNA]</scope>
    <source>
        <strain evidence="3 4">DSM 45207</strain>
    </source>
</reference>
<dbReference type="EMBL" id="FZNW01000004">
    <property type="protein sequence ID" value="SNR38942.1"/>
    <property type="molecule type" value="Genomic_DNA"/>
</dbReference>
<comment type="catalytic activity">
    <reaction evidence="2">
        <text>N(6)-(dimethylallyl)adenosine 5'-phosphate + H2O = N(6)-dimethylallyladenine + D-ribose 5-phosphate</text>
        <dbReference type="Rhea" id="RHEA:48560"/>
        <dbReference type="ChEBI" id="CHEBI:15377"/>
        <dbReference type="ChEBI" id="CHEBI:17660"/>
        <dbReference type="ChEBI" id="CHEBI:57526"/>
        <dbReference type="ChEBI" id="CHEBI:78346"/>
        <dbReference type="EC" id="3.2.2.n1"/>
    </reaction>
</comment>
<dbReference type="GO" id="GO:0102682">
    <property type="term" value="F:cytokinin riboside 5'-monophosphate phosphoribohydrolase activity"/>
    <property type="evidence" value="ECO:0007669"/>
    <property type="project" value="RHEA"/>
</dbReference>
<evidence type="ECO:0000256" key="1">
    <source>
        <dbReference type="ARBA" id="ARBA00006763"/>
    </source>
</evidence>
<dbReference type="Pfam" id="PF03641">
    <property type="entry name" value="Lysine_decarbox"/>
    <property type="match status" value="1"/>
</dbReference>
<proteinExistence type="inferred from homology"/>
<dbReference type="Proteomes" id="UP000198348">
    <property type="component" value="Unassembled WGS sequence"/>
</dbReference>
<evidence type="ECO:0000313" key="3">
    <source>
        <dbReference type="EMBL" id="SNR38942.1"/>
    </source>
</evidence>
<comment type="catalytic activity">
    <reaction evidence="2">
        <text>9-ribosyl-trans-zeatin 5'-phosphate + H2O = trans-zeatin + D-ribose 5-phosphate</text>
        <dbReference type="Rhea" id="RHEA:48564"/>
        <dbReference type="ChEBI" id="CHEBI:15377"/>
        <dbReference type="ChEBI" id="CHEBI:16522"/>
        <dbReference type="ChEBI" id="CHEBI:78346"/>
        <dbReference type="ChEBI" id="CHEBI:87947"/>
        <dbReference type="EC" id="3.2.2.n1"/>
    </reaction>
</comment>
<protein>
    <recommendedName>
        <fullName evidence="2">Cytokinin riboside 5'-monophosphate phosphoribohydrolase</fullName>
        <ecNumber evidence="2">3.2.2.n1</ecNumber>
    </recommendedName>
</protein>
<evidence type="ECO:0000256" key="2">
    <source>
        <dbReference type="RuleBase" id="RU363015"/>
    </source>
</evidence>
<dbReference type="InterPro" id="IPR005269">
    <property type="entry name" value="LOG"/>
</dbReference>
<evidence type="ECO:0000313" key="4">
    <source>
        <dbReference type="Proteomes" id="UP000198348"/>
    </source>
</evidence>
<dbReference type="Gene3D" id="3.40.50.450">
    <property type="match status" value="1"/>
</dbReference>
<sequence length="197" mass="21146">MNNGIGSVCVFCGSSRGAEGRYLEHASDLGALLARQGVRVVYGGAQVGMMGVVADAALAAGGEVVGVLPESMADREIAHTGLSELHVVDGMHERKAMMAELSDAFIALPGGIGTLEELFEIWTWMQIGLHDKPVGLLDVAGFYQPLLRMVEHMVREGFLRAEHRDTLAVDADPVRLLEAFSRRGTPVDKWATLDTSS</sequence>